<dbReference type="RefSeq" id="WP_014855360.1">
    <property type="nucleotide sequence ID" value="NC_018178.1"/>
</dbReference>
<name>I6ZY37_MELRP</name>
<keyword evidence="8" id="KW-0482">Metalloprotease</keyword>
<dbReference type="InterPro" id="IPR007865">
    <property type="entry name" value="Aminopep_P_N"/>
</dbReference>
<protein>
    <recommendedName>
        <fullName evidence="4">Xaa-Pro aminopeptidase</fullName>
        <ecNumber evidence="4">3.4.11.9</ecNumber>
    </recommendedName>
</protein>
<dbReference type="eggNOG" id="COG0006">
    <property type="taxonomic scope" value="Bacteria"/>
</dbReference>
<keyword evidence="13" id="KW-1185">Reference proteome</keyword>
<keyword evidence="9" id="KW-0464">Manganese</keyword>
<dbReference type="Gene3D" id="3.90.230.10">
    <property type="entry name" value="Creatinase/methionine aminopeptidase superfamily"/>
    <property type="match status" value="1"/>
</dbReference>
<evidence type="ECO:0000256" key="9">
    <source>
        <dbReference type="ARBA" id="ARBA00023211"/>
    </source>
</evidence>
<dbReference type="CDD" id="cd01087">
    <property type="entry name" value="Prolidase"/>
    <property type="match status" value="1"/>
</dbReference>
<dbReference type="GO" id="GO:0070006">
    <property type="term" value="F:metalloaminopeptidase activity"/>
    <property type="evidence" value="ECO:0007669"/>
    <property type="project" value="InterPro"/>
</dbReference>
<evidence type="ECO:0000313" key="13">
    <source>
        <dbReference type="Proteomes" id="UP000009011"/>
    </source>
</evidence>
<comment type="catalytic activity">
    <reaction evidence="1">
        <text>Release of any N-terminal amino acid, including proline, that is linked to proline, even from a dipeptide or tripeptide.</text>
        <dbReference type="EC" id="3.4.11.9"/>
    </reaction>
</comment>
<dbReference type="PANTHER" id="PTHR43226">
    <property type="entry name" value="XAA-PRO AMINOPEPTIDASE 3"/>
    <property type="match status" value="1"/>
</dbReference>
<keyword evidence="12" id="KW-0031">Aminopeptidase</keyword>
<dbReference type="GO" id="GO:0030145">
    <property type="term" value="F:manganese ion binding"/>
    <property type="evidence" value="ECO:0007669"/>
    <property type="project" value="InterPro"/>
</dbReference>
<dbReference type="SUPFAM" id="SSF53092">
    <property type="entry name" value="Creatinase/prolidase N-terminal domain"/>
    <property type="match status" value="1"/>
</dbReference>
<feature type="domain" description="Aminopeptidase P N-terminal" evidence="11">
    <location>
        <begin position="2"/>
        <end position="132"/>
    </location>
</feature>
<dbReference type="Gene3D" id="3.40.350.10">
    <property type="entry name" value="Creatinase/prolidase N-terminal domain"/>
    <property type="match status" value="1"/>
</dbReference>
<evidence type="ECO:0000256" key="10">
    <source>
        <dbReference type="RuleBase" id="RU000590"/>
    </source>
</evidence>
<organism evidence="12 13">
    <name type="scientific">Melioribacter roseus (strain DSM 23840 / JCM 17771 / VKM B-2668 / P3M-2)</name>
    <dbReference type="NCBI Taxonomy" id="1191523"/>
    <lineage>
        <taxon>Bacteria</taxon>
        <taxon>Pseudomonadati</taxon>
        <taxon>Ignavibacteriota</taxon>
        <taxon>Ignavibacteria</taxon>
        <taxon>Ignavibacteriales</taxon>
        <taxon>Melioribacteraceae</taxon>
        <taxon>Melioribacter</taxon>
    </lineage>
</organism>
<dbReference type="STRING" id="1191523.MROS_0680"/>
<dbReference type="KEGG" id="mro:MROS_0680"/>
<dbReference type="EMBL" id="CP003557">
    <property type="protein sequence ID" value="AFN73923.1"/>
    <property type="molecule type" value="Genomic_DNA"/>
</dbReference>
<evidence type="ECO:0000256" key="5">
    <source>
        <dbReference type="ARBA" id="ARBA00022670"/>
    </source>
</evidence>
<proteinExistence type="inferred from homology"/>
<accession>I6ZY37</accession>
<dbReference type="GO" id="GO:0006508">
    <property type="term" value="P:proteolysis"/>
    <property type="evidence" value="ECO:0007669"/>
    <property type="project" value="UniProtKB-KW"/>
</dbReference>
<dbReference type="Pfam" id="PF05195">
    <property type="entry name" value="AMP_N"/>
    <property type="match status" value="1"/>
</dbReference>
<evidence type="ECO:0000313" key="12">
    <source>
        <dbReference type="EMBL" id="AFN73923.1"/>
    </source>
</evidence>
<dbReference type="PROSITE" id="PS00491">
    <property type="entry name" value="PROLINE_PEPTIDASE"/>
    <property type="match status" value="1"/>
</dbReference>
<evidence type="ECO:0000256" key="4">
    <source>
        <dbReference type="ARBA" id="ARBA00012574"/>
    </source>
</evidence>
<evidence type="ECO:0000256" key="7">
    <source>
        <dbReference type="ARBA" id="ARBA00022801"/>
    </source>
</evidence>
<evidence type="ECO:0000256" key="2">
    <source>
        <dbReference type="ARBA" id="ARBA00001936"/>
    </source>
</evidence>
<comment type="similarity">
    <text evidence="3 10">Belongs to the peptidase M24B family.</text>
</comment>
<dbReference type="PANTHER" id="PTHR43226:SF4">
    <property type="entry name" value="XAA-PRO AMINOPEPTIDASE 3"/>
    <property type="match status" value="1"/>
</dbReference>
<gene>
    <name evidence="12" type="ordered locus">MROS_0680</name>
</gene>
<dbReference type="SUPFAM" id="SSF55920">
    <property type="entry name" value="Creatinase/aminopeptidase"/>
    <property type="match status" value="1"/>
</dbReference>
<evidence type="ECO:0000256" key="8">
    <source>
        <dbReference type="ARBA" id="ARBA00023049"/>
    </source>
</evidence>
<dbReference type="InterPro" id="IPR000994">
    <property type="entry name" value="Pept_M24"/>
</dbReference>
<dbReference type="Proteomes" id="UP000009011">
    <property type="component" value="Chromosome"/>
</dbReference>
<dbReference type="InterPro" id="IPR052433">
    <property type="entry name" value="X-Pro_dipept-like"/>
</dbReference>
<dbReference type="SMART" id="SM01011">
    <property type="entry name" value="AMP_N"/>
    <property type="match status" value="1"/>
</dbReference>
<comment type="cofactor">
    <cofactor evidence="2">
        <name>Mn(2+)</name>
        <dbReference type="ChEBI" id="CHEBI:29035"/>
    </cofactor>
</comment>
<evidence type="ECO:0000259" key="11">
    <source>
        <dbReference type="SMART" id="SM01011"/>
    </source>
</evidence>
<keyword evidence="5" id="KW-0645">Protease</keyword>
<sequence length="462" mass="52312">MFEKEIYIKRRNSLKKKIKEGIILFLGNGESPMNYTDNTYRFRQDSTFLYYFGIDEPNFVGIIDIDENKEILFGNDFDIDDIVWMGPQKSVKQKARLSGIENSAQLSNLQQYLINNIKKGRKIHFIPQYRHENMLKLQILLGIDALRINEYASQVLIHAVADQRAVKSKEEVEQIEKALEISYEMHTSAMKMAKPGVIEKEIAGYVEGLAYSMGRGLSFPVILSKHGETLHNHSHNNVLRKGDLVVHDSGAESMEHYASDITRTFPVGGKFSERQKEIYNIVLSAQLEAIKFIKPGRSYRQVHLKAASVIAEGLKSAGLMKGDVKEAVRNGAHALFFPHGLGHLLGLDVHDLENFGEGNFGYDDKIKRSSQFGLKSLRYAKALAPGIVITVEPGIYFIPQLIDKWKAEKKFREFINYDKVDKYKDFGGVRIEDDVLVTKNGARVLGKKIPKTIEELEALSSA</sequence>
<dbReference type="InterPro" id="IPR001131">
    <property type="entry name" value="Peptidase_M24B_aminopep-P_CS"/>
</dbReference>
<reference evidence="12 13" key="1">
    <citation type="journal article" date="2013" name="PLoS ONE">
        <title>Genomic analysis of Melioribacter roseus, facultatively anaerobic organotrophic bacterium representing a novel deep lineage within Bacteriodetes/Chlorobi group.</title>
        <authorList>
            <person name="Kadnikov V.V."/>
            <person name="Mardanov A.V."/>
            <person name="Podosokorskaya O.A."/>
            <person name="Gavrilov S.N."/>
            <person name="Kublanov I.V."/>
            <person name="Beletsky A.V."/>
            <person name="Bonch-Osmolovskaya E.A."/>
            <person name="Ravin N.V."/>
        </authorList>
    </citation>
    <scope>NUCLEOTIDE SEQUENCE [LARGE SCALE GENOMIC DNA]</scope>
    <source>
        <strain evidence="13">JCM 17771 / P3M-2</strain>
    </source>
</reference>
<evidence type="ECO:0000256" key="3">
    <source>
        <dbReference type="ARBA" id="ARBA00008766"/>
    </source>
</evidence>
<evidence type="ECO:0000256" key="1">
    <source>
        <dbReference type="ARBA" id="ARBA00001424"/>
    </source>
</evidence>
<dbReference type="OrthoDB" id="9806388at2"/>
<keyword evidence="7" id="KW-0378">Hydrolase</keyword>
<dbReference type="HOGENOM" id="CLU_017266_1_2_10"/>
<dbReference type="GO" id="GO:0005829">
    <property type="term" value="C:cytosol"/>
    <property type="evidence" value="ECO:0007669"/>
    <property type="project" value="TreeGrafter"/>
</dbReference>
<dbReference type="EC" id="3.4.11.9" evidence="4"/>
<dbReference type="InterPro" id="IPR036005">
    <property type="entry name" value="Creatinase/aminopeptidase-like"/>
</dbReference>
<keyword evidence="6 10" id="KW-0479">Metal-binding</keyword>
<dbReference type="InterPro" id="IPR029149">
    <property type="entry name" value="Creatin/AminoP/Spt16_N"/>
</dbReference>
<dbReference type="PATRIC" id="fig|1191523.3.peg.710"/>
<dbReference type="AlphaFoldDB" id="I6ZY37"/>
<evidence type="ECO:0000256" key="6">
    <source>
        <dbReference type="ARBA" id="ARBA00022723"/>
    </source>
</evidence>
<dbReference type="Pfam" id="PF00557">
    <property type="entry name" value="Peptidase_M24"/>
    <property type="match status" value="1"/>
</dbReference>